<gene>
    <name evidence="4" type="ORF">COCCU_02255</name>
</gene>
<dbReference type="Proteomes" id="UP000424462">
    <property type="component" value="Chromosome"/>
</dbReference>
<evidence type="ECO:0000256" key="1">
    <source>
        <dbReference type="SAM" id="MobiDB-lite"/>
    </source>
</evidence>
<proteinExistence type="predicted"/>
<evidence type="ECO:0000313" key="4">
    <source>
        <dbReference type="EMBL" id="QGU06405.1"/>
    </source>
</evidence>
<evidence type="ECO:0000313" key="5">
    <source>
        <dbReference type="Proteomes" id="UP000424462"/>
    </source>
</evidence>
<accession>A0A6B8W4X4</accession>
<dbReference type="InterPro" id="IPR024425">
    <property type="entry name" value="LiaF-like_C"/>
</dbReference>
<dbReference type="InterPro" id="IPR012551">
    <property type="entry name" value="DUF1707_SHOCT-like"/>
</dbReference>
<feature type="domain" description="Cell wall-active antibiotics response LiaF-like C-terminal" evidence="3">
    <location>
        <begin position="151"/>
        <end position="208"/>
    </location>
</feature>
<evidence type="ECO:0000259" key="2">
    <source>
        <dbReference type="Pfam" id="PF08044"/>
    </source>
</evidence>
<dbReference type="Pfam" id="PF09922">
    <property type="entry name" value="LiaF-like_C"/>
    <property type="match status" value="1"/>
</dbReference>
<evidence type="ECO:0000259" key="3">
    <source>
        <dbReference type="Pfam" id="PF09922"/>
    </source>
</evidence>
<feature type="region of interest" description="Disordered" evidence="1">
    <location>
        <begin position="1"/>
        <end position="25"/>
    </location>
</feature>
<dbReference type="PANTHER" id="PTHR40763">
    <property type="entry name" value="MEMBRANE PROTEIN-RELATED"/>
    <property type="match status" value="1"/>
</dbReference>
<feature type="domain" description="DUF1707" evidence="2">
    <location>
        <begin position="21"/>
        <end position="69"/>
    </location>
</feature>
<dbReference type="EMBL" id="CP046455">
    <property type="protein sequence ID" value="QGU06405.1"/>
    <property type="molecule type" value="Genomic_DNA"/>
</dbReference>
<protein>
    <submittedName>
        <fullName evidence="4">Uncharacterized protein</fullName>
    </submittedName>
</protein>
<reference evidence="4 5" key="1">
    <citation type="submission" date="2019-11" db="EMBL/GenBank/DDBJ databases">
        <title>Complete genome sequence of Corynebacterium kalinowskii 1959, a novel Corynebacterium species isolated from soil of a small paddock in Vilsendorf, Germany.</title>
        <authorList>
            <person name="Schaffert L."/>
            <person name="Ruwe M."/>
            <person name="Milse J."/>
            <person name="Hanuschka K."/>
            <person name="Ortseifen V."/>
            <person name="Droste J."/>
            <person name="Brandt D."/>
            <person name="Schlueter L."/>
            <person name="Kutter Y."/>
            <person name="Vinke S."/>
            <person name="Viehoefer P."/>
            <person name="Jacob L."/>
            <person name="Luebke N.-C."/>
            <person name="Schulte-Berndt E."/>
            <person name="Hain C."/>
            <person name="Linder M."/>
            <person name="Schmidt P."/>
            <person name="Wollenschlaeger L."/>
            <person name="Luttermann T."/>
            <person name="Thieme E."/>
            <person name="Hassa J."/>
            <person name="Haak M."/>
            <person name="Wittchen M."/>
            <person name="Mentz A."/>
            <person name="Persicke M."/>
            <person name="Busche T."/>
            <person name="Ruckert C."/>
        </authorList>
    </citation>
    <scope>NUCLEOTIDE SEQUENCE [LARGE SCALE GENOMIC DNA]</scope>
    <source>
        <strain evidence="4 5">2039</strain>
    </source>
</reference>
<sequence>MGDMNDISGPLEPAKPIRKLASDADRQRVCDELSAAMSRGQIDFTEFDERSAKAWATRYREDLVPLVADVHDAPEQIAGLPPSGPVAETPVPFNQHSPIPFAAPGGGALTPRQAVDRVRSRITGDTNGSEFSFSMMGGAVRKGDWLVPRRHNTFTVMGGNDIDLREARFEGGETEIQAYALMGGINIIVPEGVRVICDGFALMGGFDSSVDKRCTIRPESLPPDAPVVRVTGLALMGGIEVITKPRAA</sequence>
<keyword evidence="5" id="KW-1185">Reference proteome</keyword>
<dbReference type="PANTHER" id="PTHR40763:SF4">
    <property type="entry name" value="DUF1707 DOMAIN-CONTAINING PROTEIN"/>
    <property type="match status" value="1"/>
</dbReference>
<name>A0A6B8W4X4_9CORY</name>
<dbReference type="AlphaFoldDB" id="A0A6B8W4X4"/>
<dbReference type="KEGG" id="cok:COCCU_02255"/>
<dbReference type="Pfam" id="PF08044">
    <property type="entry name" value="DUF1707"/>
    <property type="match status" value="1"/>
</dbReference>
<organism evidence="4 5">
    <name type="scientific">Corynebacterium occultum</name>
    <dbReference type="NCBI Taxonomy" id="2675219"/>
    <lineage>
        <taxon>Bacteria</taxon>
        <taxon>Bacillati</taxon>
        <taxon>Actinomycetota</taxon>
        <taxon>Actinomycetes</taxon>
        <taxon>Mycobacteriales</taxon>
        <taxon>Corynebacteriaceae</taxon>
        <taxon>Corynebacterium</taxon>
    </lineage>
</organism>